<evidence type="ECO:0000313" key="2">
    <source>
        <dbReference type="EMBL" id="KAK0994893.1"/>
    </source>
</evidence>
<evidence type="ECO:0000256" key="1">
    <source>
        <dbReference type="ARBA" id="ARBA00023254"/>
    </source>
</evidence>
<dbReference type="Proteomes" id="UP001175353">
    <property type="component" value="Unassembled WGS sequence"/>
</dbReference>
<dbReference type="GO" id="GO:0051321">
    <property type="term" value="P:meiotic cell cycle"/>
    <property type="evidence" value="ECO:0007669"/>
    <property type="project" value="UniProtKB-KW"/>
</dbReference>
<dbReference type="PANTHER" id="PTHR40375">
    <property type="entry name" value="SPORULATION-SPECIFIC PROTEIN 22"/>
    <property type="match status" value="1"/>
</dbReference>
<dbReference type="InterPro" id="IPR013940">
    <property type="entry name" value="Spo22/ZIP4/TEX11"/>
</dbReference>
<proteinExistence type="predicted"/>
<dbReference type="PANTHER" id="PTHR40375:SF2">
    <property type="entry name" value="SPORULATION-SPECIFIC PROTEIN 22"/>
    <property type="match status" value="1"/>
</dbReference>
<dbReference type="EMBL" id="JAUJLE010000054">
    <property type="protein sequence ID" value="KAK0994893.1"/>
    <property type="molecule type" value="Genomic_DNA"/>
</dbReference>
<dbReference type="Pfam" id="PF08631">
    <property type="entry name" value="SPO22"/>
    <property type="match status" value="1"/>
</dbReference>
<reference evidence="2" key="1">
    <citation type="submission" date="2023-06" db="EMBL/GenBank/DDBJ databases">
        <title>Black Yeasts Isolated from many extreme environments.</title>
        <authorList>
            <person name="Coleine C."/>
            <person name="Stajich J.E."/>
            <person name="Selbmann L."/>
        </authorList>
    </citation>
    <scope>NUCLEOTIDE SEQUENCE</scope>
    <source>
        <strain evidence="2">CCFEE 5200</strain>
    </source>
</reference>
<gene>
    <name evidence="2" type="primary">SPO22_3</name>
    <name evidence="2" type="ORF">LTR91_007500</name>
</gene>
<dbReference type="AlphaFoldDB" id="A0AAN6QVT9"/>
<dbReference type="GO" id="GO:0090173">
    <property type="term" value="P:regulation of synaptonemal complex assembly"/>
    <property type="evidence" value="ECO:0007669"/>
    <property type="project" value="InterPro"/>
</dbReference>
<keyword evidence="1" id="KW-0469">Meiosis</keyword>
<name>A0AAN6QVT9_9PEZI</name>
<sequence>MAPVRPAKSLAIQHNVQQVLDCASKINSRLRDRGSLSESLEAELNDAVKRSLPLPPSTELAGEISAFDALGSQIWNAATNILRDLENAAGDGSRKQRPQTRLLVLLRVFGFFLIDAAHPTSIRRTKDHDQRVRTFKIALKACRFSLDHGEFELALKVLERCSEYASTADESFPIVRISDAAQSDDVNQQLVLKQLVAEYYLLRLTYAWKTDCLDLADHFFAKLNLHELAGSVILAEKAADLFHEAAKSVARKKLWDPAIKWCERAVSALDECEIEDLSHDAPELRLAITATWIEALLTGGTGEIRQRALNLIEQLETAYGMSNRIAVSLMRFQILTASKPVDLAQVDAVVAQMTRQAVLTDKSFKTIMQTVNKLRRISLHSALVGLTDFITTRLLPDCVPDDAVDERRSDRLERAIVTYVIFVTTSDELPARDTAAGVKFILDEVSHRTTRTLSARATHAAQTLIWKKTGAADAESSDEWCQLLRHAVFESAGHMNKAKIGRKAIAAALSRNDTNAARHTFFELPGTSQNESITRYLIFKVALRDGDYELAIQCLALIAKHAEKDATYLYACVLEAQQSNMRQVAVAALQALSERQPPGVHLPTLLRCTARLLVSELDANTQDIDRMSEPVVLLFERAAKNIPALMHGSDAQWRLESQWWSKNAYNLALRLCADIHPEHLVRLLEVCVRFLDRSPLDDGPTHQHDVQQRRMLCHFLTASALIVLGRSDESSYSLECYSRARGHITTFMTCCADWTSANDMKGPAEAQRHIVLARKFEMLKFDLECILKLKQWDQLDKAVTDFLSFTETDRWDSLADLVIIIHEHARADGATPSATARIHELLQKCINMTWKKDKDIRKMSRWLRLTFSIHLHDGNPDFALKVVQQAAGVVQKGYNHQADVYPLDELCWLATTAFNKSIDCLNTGDSEGAAPWTVAALDLARYADDSGSLHANLTHRKEAAEERMRAMSARA</sequence>
<accession>A0AAN6QVT9</accession>
<keyword evidence="3" id="KW-1185">Reference proteome</keyword>
<organism evidence="2 3">
    <name type="scientific">Friedmanniomyces endolithicus</name>
    <dbReference type="NCBI Taxonomy" id="329885"/>
    <lineage>
        <taxon>Eukaryota</taxon>
        <taxon>Fungi</taxon>
        <taxon>Dikarya</taxon>
        <taxon>Ascomycota</taxon>
        <taxon>Pezizomycotina</taxon>
        <taxon>Dothideomycetes</taxon>
        <taxon>Dothideomycetidae</taxon>
        <taxon>Mycosphaerellales</taxon>
        <taxon>Teratosphaeriaceae</taxon>
        <taxon>Friedmanniomyces</taxon>
    </lineage>
</organism>
<dbReference type="InterPro" id="IPR039057">
    <property type="entry name" value="Spo22/ZIP4"/>
</dbReference>
<evidence type="ECO:0000313" key="3">
    <source>
        <dbReference type="Proteomes" id="UP001175353"/>
    </source>
</evidence>
<comment type="caution">
    <text evidence="2">The sequence shown here is derived from an EMBL/GenBank/DDBJ whole genome shotgun (WGS) entry which is preliminary data.</text>
</comment>
<protein>
    <submittedName>
        <fullName evidence="2">Sporulation-specific protein 22</fullName>
    </submittedName>
</protein>